<dbReference type="InterPro" id="IPR029058">
    <property type="entry name" value="AB_hydrolase_fold"/>
</dbReference>
<evidence type="ECO:0000259" key="1">
    <source>
        <dbReference type="Pfam" id="PF12697"/>
    </source>
</evidence>
<reference evidence="2 3" key="1">
    <citation type="submission" date="2019-03" db="EMBL/GenBank/DDBJ databases">
        <title>Genomic Encyclopedia of Type Strains, Phase IV (KMG-IV): sequencing the most valuable type-strain genomes for metagenomic binning, comparative biology and taxonomic classification.</title>
        <authorList>
            <person name="Goeker M."/>
        </authorList>
    </citation>
    <scope>NUCLEOTIDE SEQUENCE [LARGE SCALE GENOMIC DNA]</scope>
    <source>
        <strain evidence="2 3">DSM 16326</strain>
    </source>
</reference>
<organism evidence="2 3">
    <name type="scientific">Thiohalophilus thiocyanatoxydans</name>
    <dbReference type="NCBI Taxonomy" id="381308"/>
    <lineage>
        <taxon>Bacteria</taxon>
        <taxon>Pseudomonadati</taxon>
        <taxon>Pseudomonadota</taxon>
        <taxon>Gammaproteobacteria</taxon>
        <taxon>Thiohalomonadales</taxon>
        <taxon>Thiohalophilaceae</taxon>
        <taxon>Thiohalophilus</taxon>
    </lineage>
</organism>
<accession>A0A4R8IR19</accession>
<dbReference type="Gene3D" id="3.40.50.1820">
    <property type="entry name" value="alpha/beta hydrolase"/>
    <property type="match status" value="1"/>
</dbReference>
<feature type="domain" description="AB hydrolase-1" evidence="1">
    <location>
        <begin position="84"/>
        <end position="280"/>
    </location>
</feature>
<evidence type="ECO:0000313" key="2">
    <source>
        <dbReference type="EMBL" id="TDX99562.1"/>
    </source>
</evidence>
<keyword evidence="3" id="KW-1185">Reference proteome</keyword>
<dbReference type="OrthoDB" id="4269629at2"/>
<proteinExistence type="predicted"/>
<dbReference type="EMBL" id="SOQX01000007">
    <property type="protein sequence ID" value="TDX99562.1"/>
    <property type="molecule type" value="Genomic_DNA"/>
</dbReference>
<dbReference type="RefSeq" id="WP_134084732.1">
    <property type="nucleotide sequence ID" value="NZ_SOQX01000007.1"/>
</dbReference>
<comment type="caution">
    <text evidence="2">The sequence shown here is derived from an EMBL/GenBank/DDBJ whole genome shotgun (WGS) entry which is preliminary data.</text>
</comment>
<gene>
    <name evidence="2" type="ORF">EDC23_2346</name>
</gene>
<dbReference type="Proteomes" id="UP000294914">
    <property type="component" value="Unassembled WGS sequence"/>
</dbReference>
<dbReference type="AlphaFoldDB" id="A0A4R8IR19"/>
<evidence type="ECO:0000313" key="3">
    <source>
        <dbReference type="Proteomes" id="UP000294914"/>
    </source>
</evidence>
<name>A0A4R8IR19_9GAMM</name>
<protein>
    <submittedName>
        <fullName evidence="2">Alpha/beta hydrolase family protein</fullName>
    </submittedName>
</protein>
<keyword evidence="2" id="KW-0378">Hydrolase</keyword>
<dbReference type="GO" id="GO:0016787">
    <property type="term" value="F:hydrolase activity"/>
    <property type="evidence" value="ECO:0007669"/>
    <property type="project" value="UniProtKB-KW"/>
</dbReference>
<dbReference type="SUPFAM" id="SSF53474">
    <property type="entry name" value="alpha/beta-Hydrolases"/>
    <property type="match status" value="1"/>
</dbReference>
<dbReference type="InterPro" id="IPR000073">
    <property type="entry name" value="AB_hydrolase_1"/>
</dbReference>
<dbReference type="Pfam" id="PF12697">
    <property type="entry name" value="Abhydrolase_6"/>
    <property type="match status" value="1"/>
</dbReference>
<sequence>MVISHTPRLHVTGVRAQAAWLALLGSVAPSLAGELACRRWFAPYRFRRPPRERVWLNTAQREYVACHEDCTVALYRWGRKGPRVLLMHGWNGRATQLSAFIEPLLQAGYQVIAFDAPAHGNSPGKRTDLIEIAHALRSVSVRYGPFEGIIAHSFGVAVTAYALRHLGVYARRVVGVSPPGRIPYLFNNFCDLLRLPLRAREAFEERVIARFGKDVWEQLSPEANVELLENVPGLLIHDNDDREVTPTQGEILHQAWPGSHLLRTDGLGHRRILRDPAVIAHTVRFLQRGQIPEIAE</sequence>